<accession>A0ACC6PJJ5</accession>
<gene>
    <name evidence="1" type="ORF">WKI47_24970</name>
</gene>
<dbReference type="Proteomes" id="UP001380953">
    <property type="component" value="Unassembled WGS sequence"/>
</dbReference>
<evidence type="ECO:0000313" key="1">
    <source>
        <dbReference type="EMBL" id="MEJ8307175.1"/>
    </source>
</evidence>
<evidence type="ECO:0000313" key="2">
    <source>
        <dbReference type="Proteomes" id="UP001380953"/>
    </source>
</evidence>
<name>A0ACC6PJJ5_9BACL</name>
<sequence length="107" mass="12624">MLHTQEIRRNTNELELADRLYHEAFPENEQIPMSFLLFYLAHGYRNANYRMIHASEGYEVLSKGEELIPYEFLLLFKKYLGWMLYLFFKPKLVLSQSVSSAPNTGIS</sequence>
<proteinExistence type="predicted"/>
<comment type="caution">
    <text evidence="1">The sequence shown here is derived from an EMBL/GenBank/DDBJ whole genome shotgun (WGS) entry which is preliminary data.</text>
</comment>
<organism evidence="1 2">
    <name type="scientific">Saccharibacillus sacchari</name>
    <dbReference type="NCBI Taxonomy" id="456493"/>
    <lineage>
        <taxon>Bacteria</taxon>
        <taxon>Bacillati</taxon>
        <taxon>Bacillota</taxon>
        <taxon>Bacilli</taxon>
        <taxon>Bacillales</taxon>
        <taxon>Paenibacillaceae</taxon>
        <taxon>Saccharibacillus</taxon>
    </lineage>
</organism>
<dbReference type="EMBL" id="JBBKAR010000061">
    <property type="protein sequence ID" value="MEJ8307175.1"/>
    <property type="molecule type" value="Genomic_DNA"/>
</dbReference>
<protein>
    <submittedName>
        <fullName evidence="1">Uncharacterized protein</fullName>
    </submittedName>
</protein>
<keyword evidence="2" id="KW-1185">Reference proteome</keyword>
<reference evidence="1" key="1">
    <citation type="submission" date="2024-03" db="EMBL/GenBank/DDBJ databases">
        <title>Whole genome sequecning of epiphytes from Marcgravia umbellata leaves.</title>
        <authorList>
            <person name="Kumar G."/>
            <person name="Savka M.A."/>
        </authorList>
    </citation>
    <scope>NUCLEOTIDE SEQUENCE</scope>
    <source>
        <strain evidence="1">RIT_BL5</strain>
    </source>
</reference>